<dbReference type="RefSeq" id="WP_280735328.1">
    <property type="nucleotide sequence ID" value="NZ_CP120368.1"/>
</dbReference>
<dbReference type="Gene3D" id="3.50.50.60">
    <property type="entry name" value="FAD/NAD(P)-binding domain"/>
    <property type="match status" value="2"/>
</dbReference>
<dbReference type="EMBL" id="CP120371">
    <property type="protein sequence ID" value="WEX84403.1"/>
    <property type="molecule type" value="Genomic_DNA"/>
</dbReference>
<reference evidence="5 6" key="1">
    <citation type="submission" date="2023-03" db="EMBL/GenBank/DDBJ databases">
        <authorList>
            <person name="Kaur S."/>
            <person name="Espinosa-Saiz D."/>
            <person name="Velazquez E."/>
            <person name="Menendez E."/>
            <person name="diCenzo G.C."/>
        </authorList>
    </citation>
    <scope>NUCLEOTIDE SEQUENCE [LARGE SCALE GENOMIC DNA]</scope>
    <source>
        <strain evidence="5 6">LMG 27395</strain>
    </source>
</reference>
<dbReference type="InterPro" id="IPR023753">
    <property type="entry name" value="FAD/NAD-binding_dom"/>
</dbReference>
<protein>
    <recommendedName>
        <fullName evidence="1">Thioredoxin reductase</fullName>
    </recommendedName>
</protein>
<dbReference type="Pfam" id="PF07992">
    <property type="entry name" value="Pyr_redox_2"/>
    <property type="match status" value="1"/>
</dbReference>
<evidence type="ECO:0000256" key="3">
    <source>
        <dbReference type="ARBA" id="ARBA00023002"/>
    </source>
</evidence>
<evidence type="ECO:0000313" key="6">
    <source>
        <dbReference type="Proteomes" id="UP001235547"/>
    </source>
</evidence>
<accession>A0ABY8D5U4</accession>
<gene>
    <name evidence="5" type="ORF">PYH38_003275</name>
</gene>
<dbReference type="PRINTS" id="PR00469">
    <property type="entry name" value="PNDRDTASEII"/>
</dbReference>
<dbReference type="Proteomes" id="UP001235547">
    <property type="component" value="Chromosome 1"/>
</dbReference>
<dbReference type="PRINTS" id="PR00368">
    <property type="entry name" value="FADPNR"/>
</dbReference>
<evidence type="ECO:0000259" key="4">
    <source>
        <dbReference type="Pfam" id="PF07992"/>
    </source>
</evidence>
<feature type="domain" description="FAD/NAD(P)-binding" evidence="4">
    <location>
        <begin position="4"/>
        <end position="280"/>
    </location>
</feature>
<organism evidence="5 6">
    <name type="scientific">Sinorhizobium numidicum</name>
    <dbReference type="NCBI Taxonomy" id="680248"/>
    <lineage>
        <taxon>Bacteria</taxon>
        <taxon>Pseudomonadati</taxon>
        <taxon>Pseudomonadota</taxon>
        <taxon>Alphaproteobacteria</taxon>
        <taxon>Hyphomicrobiales</taxon>
        <taxon>Rhizobiaceae</taxon>
        <taxon>Sinorhizobium/Ensifer group</taxon>
        <taxon>Sinorhizobium</taxon>
    </lineage>
</organism>
<evidence type="ECO:0000256" key="2">
    <source>
        <dbReference type="ARBA" id="ARBA00022630"/>
    </source>
</evidence>
<keyword evidence="3" id="KW-0560">Oxidoreductase</keyword>
<dbReference type="PANTHER" id="PTHR48105">
    <property type="entry name" value="THIOREDOXIN REDUCTASE 1-RELATED-RELATED"/>
    <property type="match status" value="1"/>
</dbReference>
<sequence>MPNDVAIVGGSYAGLAAALQLARARRSVVVVDAGHRRNRFAGTSHGFLTRDGEAPASIAESGRQQLLAYPDVRFVEGVAEMARPEGEGFNISLQGENLSARRLILATGVVDELPAIPGLRERWGRTVFHCPYCHGHELARGQIGVLATGPHAFYQAMMLPDWGSTTLFINGAFEPDASQSAMLAARGVKIEKEPVVELEDSKATVILADGRKVSLDGLFVAPRTRMASDLPEALGCAFEEGPMGPFIRTDPMKATSVAGVYACGDAARAAGSVSHAVGDGVTAGMAAHQSLIFG</sequence>
<dbReference type="InterPro" id="IPR050097">
    <property type="entry name" value="Ferredoxin-NADP_redctase_2"/>
</dbReference>
<evidence type="ECO:0000313" key="5">
    <source>
        <dbReference type="EMBL" id="WEX84403.1"/>
    </source>
</evidence>
<dbReference type="InterPro" id="IPR036188">
    <property type="entry name" value="FAD/NAD-bd_sf"/>
</dbReference>
<keyword evidence="6" id="KW-1185">Reference proteome</keyword>
<keyword evidence="2" id="KW-0285">Flavoprotein</keyword>
<evidence type="ECO:0000256" key="1">
    <source>
        <dbReference type="ARBA" id="ARBA00018719"/>
    </source>
</evidence>
<dbReference type="SUPFAM" id="SSF51905">
    <property type="entry name" value="FAD/NAD(P)-binding domain"/>
    <property type="match status" value="1"/>
</dbReference>
<proteinExistence type="predicted"/>
<name>A0ABY8D5U4_9HYPH</name>